<dbReference type="SUPFAM" id="SSF57850">
    <property type="entry name" value="RING/U-box"/>
    <property type="match status" value="1"/>
</dbReference>
<evidence type="ECO:0000256" key="4">
    <source>
        <dbReference type="ARBA" id="ARBA00022737"/>
    </source>
</evidence>
<feature type="domain" description="U-box" evidence="10">
    <location>
        <begin position="211"/>
        <end position="285"/>
    </location>
</feature>
<reference evidence="11 12" key="1">
    <citation type="journal article" date="2019" name="Sci. Rep.">
        <title>Comparative genomics of chytrid fungi reveal insights into the obligate biotrophic and pathogenic lifestyle of Synchytrium endobioticum.</title>
        <authorList>
            <person name="van de Vossenberg B.T.L.H."/>
            <person name="Warris S."/>
            <person name="Nguyen H.D.T."/>
            <person name="van Gent-Pelzer M.P.E."/>
            <person name="Joly D.L."/>
            <person name="van de Geest H.C."/>
            <person name="Bonants P.J.M."/>
            <person name="Smith D.S."/>
            <person name="Levesque C.A."/>
            <person name="van der Lee T.A.J."/>
        </authorList>
    </citation>
    <scope>NUCLEOTIDE SEQUENCE [LARGE SCALE GENOMIC DNA]</scope>
    <source>
        <strain evidence="11 12">MB42</strain>
    </source>
</reference>
<dbReference type="AlphaFoldDB" id="A0A507D739"/>
<dbReference type="InterPro" id="IPR019734">
    <property type="entry name" value="TPR_rpt"/>
</dbReference>
<evidence type="ECO:0000256" key="2">
    <source>
        <dbReference type="ARBA" id="ARBA00012483"/>
    </source>
</evidence>
<keyword evidence="4" id="KW-0677">Repeat</keyword>
<dbReference type="PANTHER" id="PTHR46803:SF2">
    <property type="entry name" value="E3 UBIQUITIN-PROTEIN LIGASE CHIP"/>
    <property type="match status" value="1"/>
</dbReference>
<dbReference type="Proteomes" id="UP000317494">
    <property type="component" value="Unassembled WGS sequence"/>
</dbReference>
<keyword evidence="12" id="KW-1185">Reference proteome</keyword>
<dbReference type="GO" id="GO:0071218">
    <property type="term" value="P:cellular response to misfolded protein"/>
    <property type="evidence" value="ECO:0007669"/>
    <property type="project" value="TreeGrafter"/>
</dbReference>
<evidence type="ECO:0000256" key="1">
    <source>
        <dbReference type="ARBA" id="ARBA00000900"/>
    </source>
</evidence>
<dbReference type="InterPro" id="IPR003613">
    <property type="entry name" value="Ubox_domain"/>
</dbReference>
<dbReference type="InterPro" id="IPR011990">
    <property type="entry name" value="TPR-like_helical_dom_sf"/>
</dbReference>
<accession>A0A507D739</accession>
<dbReference type="CDD" id="cd16654">
    <property type="entry name" value="RING-Ubox_CHIP"/>
    <property type="match status" value="1"/>
</dbReference>
<dbReference type="Pfam" id="PF04564">
    <property type="entry name" value="U-box"/>
    <property type="match status" value="1"/>
</dbReference>
<evidence type="ECO:0000313" key="12">
    <source>
        <dbReference type="Proteomes" id="UP000317494"/>
    </source>
</evidence>
<dbReference type="GO" id="GO:0000209">
    <property type="term" value="P:protein polyubiquitination"/>
    <property type="evidence" value="ECO:0007669"/>
    <property type="project" value="TreeGrafter"/>
</dbReference>
<evidence type="ECO:0000256" key="7">
    <source>
        <dbReference type="ARBA" id="ARBA00044534"/>
    </source>
</evidence>
<dbReference type="GO" id="GO:0006515">
    <property type="term" value="P:protein quality control for misfolded or incompletely synthesized proteins"/>
    <property type="evidence" value="ECO:0007669"/>
    <property type="project" value="TreeGrafter"/>
</dbReference>
<dbReference type="InterPro" id="IPR041312">
    <property type="entry name" value="CHIP_TPR_N"/>
</dbReference>
<protein>
    <recommendedName>
        <fullName evidence="7">E3 ubiquitin-protein ligase CHIP</fullName>
        <ecNumber evidence="2">2.3.2.27</ecNumber>
    </recommendedName>
    <alternativeName>
        <fullName evidence="8">RING-type E3 ubiquitin transferase CHIP</fullName>
    </alternativeName>
</protein>
<evidence type="ECO:0000256" key="5">
    <source>
        <dbReference type="ARBA" id="ARBA00022786"/>
    </source>
</evidence>
<dbReference type="VEuPathDB" id="FungiDB:SeMB42_g03430"/>
<dbReference type="Gene3D" id="3.30.40.10">
    <property type="entry name" value="Zinc/RING finger domain, C3HC4 (zinc finger)"/>
    <property type="match status" value="1"/>
</dbReference>
<comment type="caution">
    <text evidence="11">The sequence shown here is derived from an EMBL/GenBank/DDBJ whole genome shotgun (WGS) entry which is preliminary data.</text>
</comment>
<dbReference type="EMBL" id="QEAN01000121">
    <property type="protein sequence ID" value="TPX47175.1"/>
    <property type="molecule type" value="Genomic_DNA"/>
</dbReference>
<dbReference type="SUPFAM" id="SSF48452">
    <property type="entry name" value="TPR-like"/>
    <property type="match status" value="1"/>
</dbReference>
<dbReference type="InterPro" id="IPR045202">
    <property type="entry name" value="CHIP_RING-Ubox"/>
</dbReference>
<feature type="region of interest" description="Disordered" evidence="9">
    <location>
        <begin position="161"/>
        <end position="180"/>
    </location>
</feature>
<keyword evidence="3" id="KW-0808">Transferase</keyword>
<evidence type="ECO:0000313" key="11">
    <source>
        <dbReference type="EMBL" id="TPX47175.1"/>
    </source>
</evidence>
<gene>
    <name evidence="11" type="ORF">SeMB42_g03430</name>
</gene>
<keyword evidence="5" id="KW-0833">Ubl conjugation pathway</keyword>
<dbReference type="STRING" id="286115.A0A507D739"/>
<dbReference type="GO" id="GO:0043161">
    <property type="term" value="P:proteasome-mediated ubiquitin-dependent protein catabolic process"/>
    <property type="evidence" value="ECO:0007669"/>
    <property type="project" value="TreeGrafter"/>
</dbReference>
<evidence type="ECO:0000256" key="8">
    <source>
        <dbReference type="ARBA" id="ARBA00044543"/>
    </source>
</evidence>
<dbReference type="Pfam" id="PF18391">
    <property type="entry name" value="CHIP_TPR_N"/>
    <property type="match status" value="1"/>
</dbReference>
<dbReference type="GO" id="GO:0061630">
    <property type="term" value="F:ubiquitin protein ligase activity"/>
    <property type="evidence" value="ECO:0007669"/>
    <property type="project" value="UniProtKB-EC"/>
</dbReference>
<name>A0A507D739_9FUNG</name>
<dbReference type="SMART" id="SM00028">
    <property type="entry name" value="TPR"/>
    <property type="match status" value="3"/>
</dbReference>
<sequence>MAMNTSEHHRKLGNDFFAKQLYPEAIREYSTAIIKNPNIPVYYTNRALCFLKQQKDYERVIIDCERAIELDTKSVKGHYLTGQALLEVHRYNEATGHLRKAMEMGLEQKVPYVDEISTAFRKAKKATWEAADARRRLEESDLCRYLTSLVERDRQRQLDQLQTLHHSNNTNSGSSDSLESERENMILLHNERLSQIAALFEAANDSGKLRTVPDWMIGKINFEVMSSPVITPSGITYDKAEIVTTLQKLGPVDPLSRQPCRESDLVPNLALKEAIDEFLNKNGWAADF</sequence>
<feature type="compositionally biased region" description="Polar residues" evidence="9">
    <location>
        <begin position="163"/>
        <end position="177"/>
    </location>
</feature>
<evidence type="ECO:0000256" key="6">
    <source>
        <dbReference type="ARBA" id="ARBA00022803"/>
    </source>
</evidence>
<organism evidence="11 12">
    <name type="scientific">Synchytrium endobioticum</name>
    <dbReference type="NCBI Taxonomy" id="286115"/>
    <lineage>
        <taxon>Eukaryota</taxon>
        <taxon>Fungi</taxon>
        <taxon>Fungi incertae sedis</taxon>
        <taxon>Chytridiomycota</taxon>
        <taxon>Chytridiomycota incertae sedis</taxon>
        <taxon>Chytridiomycetes</taxon>
        <taxon>Synchytriales</taxon>
        <taxon>Synchytriaceae</taxon>
        <taxon>Synchytrium</taxon>
    </lineage>
</organism>
<dbReference type="InterPro" id="IPR013083">
    <property type="entry name" value="Znf_RING/FYVE/PHD"/>
</dbReference>
<dbReference type="GO" id="GO:0005737">
    <property type="term" value="C:cytoplasm"/>
    <property type="evidence" value="ECO:0007669"/>
    <property type="project" value="TreeGrafter"/>
</dbReference>
<proteinExistence type="predicted"/>
<dbReference type="PANTHER" id="PTHR46803">
    <property type="entry name" value="E3 UBIQUITIN-PROTEIN LIGASE CHIP"/>
    <property type="match status" value="1"/>
</dbReference>
<dbReference type="GO" id="GO:0051087">
    <property type="term" value="F:protein-folding chaperone binding"/>
    <property type="evidence" value="ECO:0007669"/>
    <property type="project" value="TreeGrafter"/>
</dbReference>
<dbReference type="Gene3D" id="1.25.40.10">
    <property type="entry name" value="Tetratricopeptide repeat domain"/>
    <property type="match status" value="1"/>
</dbReference>
<dbReference type="EC" id="2.3.2.27" evidence="2"/>
<comment type="catalytic activity">
    <reaction evidence="1">
        <text>S-ubiquitinyl-[E2 ubiquitin-conjugating enzyme]-L-cysteine + [acceptor protein]-L-lysine = [E2 ubiquitin-conjugating enzyme]-L-cysteine + N(6)-ubiquitinyl-[acceptor protein]-L-lysine.</text>
        <dbReference type="EC" id="2.3.2.27"/>
    </reaction>
</comment>
<keyword evidence="6" id="KW-0802">TPR repeat</keyword>
<evidence type="ECO:0000259" key="10">
    <source>
        <dbReference type="PROSITE" id="PS51698"/>
    </source>
</evidence>
<dbReference type="Gene3D" id="6.10.140.2020">
    <property type="match status" value="1"/>
</dbReference>
<evidence type="ECO:0000256" key="9">
    <source>
        <dbReference type="SAM" id="MobiDB-lite"/>
    </source>
</evidence>
<dbReference type="SMART" id="SM00504">
    <property type="entry name" value="Ubox"/>
    <property type="match status" value="1"/>
</dbReference>
<evidence type="ECO:0000256" key="3">
    <source>
        <dbReference type="ARBA" id="ARBA00022679"/>
    </source>
</evidence>
<dbReference type="PROSITE" id="PS51698">
    <property type="entry name" value="U_BOX"/>
    <property type="match status" value="1"/>
</dbReference>
<dbReference type="GO" id="GO:0045862">
    <property type="term" value="P:positive regulation of proteolysis"/>
    <property type="evidence" value="ECO:0007669"/>
    <property type="project" value="TreeGrafter"/>
</dbReference>